<keyword evidence="2" id="KW-0808">Transferase</keyword>
<dbReference type="PANTHER" id="PTHR11786">
    <property type="entry name" value="N-HYDROXYARYLAMINE O-ACETYLTRANSFERASE"/>
    <property type="match status" value="1"/>
</dbReference>
<keyword evidence="3" id="KW-1185">Reference proteome</keyword>
<dbReference type="EMBL" id="FNON01000008">
    <property type="protein sequence ID" value="SDY96037.1"/>
    <property type="molecule type" value="Genomic_DNA"/>
</dbReference>
<accession>A0A1H3P4K1</accession>
<dbReference type="AlphaFoldDB" id="A0A1H3P4K1"/>
<protein>
    <submittedName>
        <fullName evidence="2">N-hydroxyarylamine O-acetyltransferase</fullName>
    </submittedName>
</protein>
<dbReference type="STRING" id="589385.SAMN05421504_10816"/>
<dbReference type="OrthoDB" id="7181050at2"/>
<dbReference type="Proteomes" id="UP000199515">
    <property type="component" value="Unassembled WGS sequence"/>
</dbReference>
<reference evidence="2 3" key="1">
    <citation type="submission" date="2016-10" db="EMBL/GenBank/DDBJ databases">
        <authorList>
            <person name="de Groot N.N."/>
        </authorList>
    </citation>
    <scope>NUCLEOTIDE SEQUENCE [LARGE SCALE GENOMIC DNA]</scope>
    <source>
        <strain evidence="2 3">CPCC 202699</strain>
    </source>
</reference>
<evidence type="ECO:0000313" key="2">
    <source>
        <dbReference type="EMBL" id="SDY96037.1"/>
    </source>
</evidence>
<dbReference type="GO" id="GO:0016407">
    <property type="term" value="F:acetyltransferase activity"/>
    <property type="evidence" value="ECO:0007669"/>
    <property type="project" value="InterPro"/>
</dbReference>
<dbReference type="InterPro" id="IPR038765">
    <property type="entry name" value="Papain-like_cys_pep_sf"/>
</dbReference>
<dbReference type="SUPFAM" id="SSF54001">
    <property type="entry name" value="Cysteine proteinases"/>
    <property type="match status" value="1"/>
</dbReference>
<evidence type="ECO:0000256" key="1">
    <source>
        <dbReference type="ARBA" id="ARBA00006547"/>
    </source>
</evidence>
<evidence type="ECO:0000313" key="3">
    <source>
        <dbReference type="Proteomes" id="UP000199515"/>
    </source>
</evidence>
<dbReference type="RefSeq" id="WP_091295186.1">
    <property type="nucleotide sequence ID" value="NZ_FNON01000008.1"/>
</dbReference>
<dbReference type="Pfam" id="PF00797">
    <property type="entry name" value="Acetyltransf_2"/>
    <property type="match status" value="1"/>
</dbReference>
<dbReference type="Gene3D" id="2.40.128.150">
    <property type="entry name" value="Cysteine proteinases"/>
    <property type="match status" value="1"/>
</dbReference>
<comment type="similarity">
    <text evidence="1">Belongs to the arylamine N-acetyltransferase family.</text>
</comment>
<dbReference type="InterPro" id="IPR001447">
    <property type="entry name" value="Arylamine_N-AcTrfase"/>
</dbReference>
<sequence length="257" mass="29088">MEKADVAAYLDRIGTRRPFEIDFDALRHLQERHLESIPFETFGFQFKEPIVLGDAVLDKVVRGRGGAGAELNSLFASLLRELGFKVSLLGARVVGPDGRLGPLNGHLVLRVDHHEPWLVDVGYWFAARKPLRLDLRHTQSDFEGEFQVVDAPDGDVDVLRDGNPLYRVEVRERSLTDFEAPLWWLRTAPDSPLDSALWASIATPEGRIKLKGRVLTRFENGKRTIEVLEDDEFLDEVRKSFGIELDRLPDLPGQDPV</sequence>
<gene>
    <name evidence="2" type="ORF">SAMN05421504_10816</name>
</gene>
<proteinExistence type="inferred from homology"/>
<name>A0A1H3P4K1_9PSEU</name>
<organism evidence="2 3">
    <name type="scientific">Amycolatopsis xylanica</name>
    <dbReference type="NCBI Taxonomy" id="589385"/>
    <lineage>
        <taxon>Bacteria</taxon>
        <taxon>Bacillati</taxon>
        <taxon>Actinomycetota</taxon>
        <taxon>Actinomycetes</taxon>
        <taxon>Pseudonocardiales</taxon>
        <taxon>Pseudonocardiaceae</taxon>
        <taxon>Amycolatopsis</taxon>
    </lineage>
</organism>
<dbReference type="PANTHER" id="PTHR11786:SF0">
    <property type="entry name" value="ARYLAMINE N-ACETYLTRANSFERASE 4-RELATED"/>
    <property type="match status" value="1"/>
</dbReference>
<dbReference type="Gene3D" id="3.30.2140.10">
    <property type="entry name" value="Arylamine N-acetyltransferase"/>
    <property type="match status" value="1"/>
</dbReference>